<dbReference type="Gene3D" id="3.40.50.300">
    <property type="entry name" value="P-loop containing nucleotide triphosphate hydrolases"/>
    <property type="match status" value="1"/>
</dbReference>
<dbReference type="OrthoDB" id="29428at10239"/>
<proteinExistence type="predicted"/>
<dbReference type="Pfam" id="PF13481">
    <property type="entry name" value="AAA_25"/>
    <property type="match status" value="1"/>
</dbReference>
<evidence type="ECO:0000313" key="1">
    <source>
        <dbReference type="EMBL" id="ALY09309.1"/>
    </source>
</evidence>
<dbReference type="RefSeq" id="YP_009594327.1">
    <property type="nucleotide sequence ID" value="NC_041875.1"/>
</dbReference>
<protein>
    <submittedName>
        <fullName evidence="1">DNA primase/helicase</fullName>
    </submittedName>
</protein>
<keyword evidence="2" id="KW-1185">Reference proteome</keyword>
<reference evidence="1 2" key="1">
    <citation type="submission" date="2015-11" db="EMBL/GenBank/DDBJ databases">
        <authorList>
            <person name="Ott C."/>
            <person name="Guerrero C.A."/>
            <person name="Bradley K.W."/>
            <person name="Asai D.J."/>
            <person name="Bowman C.A."/>
            <person name="Russell D.A."/>
            <person name="Pope W.H."/>
            <person name="Jacobs-Sera D."/>
            <person name="Hendrix R.W."/>
            <person name="Hatfull G.F."/>
        </authorList>
    </citation>
    <scope>NUCLEOTIDE SEQUENCE [LARGE SCALE GENOMIC DNA]</scope>
</reference>
<dbReference type="SUPFAM" id="SSF52540">
    <property type="entry name" value="P-loop containing nucleoside triphosphate hydrolases"/>
    <property type="match status" value="1"/>
</dbReference>
<gene>
    <name evidence="1" type="primary">39</name>
    <name evidence="1" type="ORF">JASMINE_39</name>
</gene>
<dbReference type="EMBL" id="KU160650">
    <property type="protein sequence ID" value="ALY09309.1"/>
    <property type="molecule type" value="Genomic_DNA"/>
</dbReference>
<dbReference type="InterPro" id="IPR027417">
    <property type="entry name" value="P-loop_NTPase"/>
</dbReference>
<sequence length="621" mass="70239">MSGSVAIAVFIQIQLTLGEILSEKDGLLSFLSHMWGKEESKVYLSLKPEPDVFINSSPLGWPSEAEKIVGNIFAYDAQGKDVYFSPATYVDKPTGKNKESAKQSRILVVDLDGYKDGQSAPEAALLALEAAGLPQPTYRIQSSQKAAEHWYWILDNYYLPKEVENVNRQLAYFLNADKACWNIDHVFRPPFTHNHKPLRKNSDGSAPGVTIAYFNREAFSLERFSSLPPIKEQIKDIIRFGNIPPIEDVMAKYHWDNTHLEIFKNDKPLDRSNSMVRLSYFCAEVGMSDEAMYAVINDVDIRWQKFVGRHDREKQIADIINKARVKYPSDLFEVETTTTEVMRPVVFGINDFLKAEFKFDWIFENLIPKSSINALASRPGVGKSRITLQLARSLATGTDFLGYKNCMDGPIKTMFISLEMGGPVLMYFIESLVAESEMDLEEVNEMFRLVPQGEAMSLTTPDGVQFFDYLIEEEKPEFVIIDAMSSLAFEDLNEKVSKAIMTKLKQTLNKHNVTFLLLHHNKKANEMGKDKAPTLDDFYGNTFGTTDLATVMALWKPPGQKYTEFHAMKTRIGASPKPLILNGVDQFTFKIESEQEEEIHVADGKENTTIEFGFGSMAGFN</sequence>
<evidence type="ECO:0000313" key="2">
    <source>
        <dbReference type="Proteomes" id="UP000224503"/>
    </source>
</evidence>
<accession>A0A0U4B3I2</accession>
<name>A0A0U4B3I2_9CAUD</name>
<organism evidence="1 2">
    <name type="scientific">Arthrobacter phage Jasmine</name>
    <dbReference type="NCBI Taxonomy" id="1772302"/>
    <lineage>
        <taxon>Viruses</taxon>
        <taxon>Duplodnaviria</taxon>
        <taxon>Heunggongvirae</taxon>
        <taxon>Uroviricota</taxon>
        <taxon>Caudoviricetes</taxon>
        <taxon>Jasminevirus</taxon>
        <taxon>Jasminevirus jasmine</taxon>
    </lineage>
</organism>
<dbReference type="Proteomes" id="UP000224503">
    <property type="component" value="Segment"/>
</dbReference>
<dbReference type="GeneID" id="40069847"/>
<dbReference type="Gene3D" id="3.30.70.1790">
    <property type="entry name" value="RepB DNA-primase, N-terminal domain"/>
    <property type="match status" value="1"/>
</dbReference>
<dbReference type="KEGG" id="vg:40069847"/>